<dbReference type="NCBIfam" id="NF045666">
    <property type="entry name" value="DVU1553_fam_AMP"/>
    <property type="match status" value="1"/>
</dbReference>
<dbReference type="Proteomes" id="UP000000845">
    <property type="component" value="Chromosome"/>
</dbReference>
<dbReference type="AlphaFoldDB" id="D1APT3"/>
<dbReference type="InterPro" id="IPR053158">
    <property type="entry name" value="CapK_Type1_Caps_Biosynth"/>
</dbReference>
<dbReference type="InterPro" id="IPR042099">
    <property type="entry name" value="ANL_N_sf"/>
</dbReference>
<evidence type="ECO:0000313" key="2">
    <source>
        <dbReference type="EMBL" id="ACZ10117.1"/>
    </source>
</evidence>
<accession>D1APT3</accession>
<dbReference type="PANTHER" id="PTHR36932:SF1">
    <property type="entry name" value="CAPSULAR POLYSACCHARIDE BIOSYNTHESIS PROTEIN"/>
    <property type="match status" value="1"/>
</dbReference>
<feature type="domain" description="AMP-dependent synthetase/ligase" evidence="1">
    <location>
        <begin position="93"/>
        <end position="285"/>
    </location>
</feature>
<keyword evidence="3" id="KW-1185">Reference proteome</keyword>
<dbReference type="STRING" id="526218.Sterm_3276"/>
<dbReference type="HOGENOM" id="CLU_035301_0_0_0"/>
<name>D1APT3_SEBTE</name>
<dbReference type="EMBL" id="CP001739">
    <property type="protein sequence ID" value="ACZ10117.1"/>
    <property type="molecule type" value="Genomic_DNA"/>
</dbReference>
<reference evidence="2 3" key="2">
    <citation type="journal article" date="2010" name="Stand. Genomic Sci.">
        <title>Complete genome sequence of Sebaldella termitidis type strain (NCTC 11300).</title>
        <authorList>
            <person name="Harmon-Smith M."/>
            <person name="Celia L."/>
            <person name="Chertkov O."/>
            <person name="Lapidus A."/>
            <person name="Copeland A."/>
            <person name="Glavina Del Rio T."/>
            <person name="Nolan M."/>
            <person name="Lucas S."/>
            <person name="Tice H."/>
            <person name="Cheng J.F."/>
            <person name="Han C."/>
            <person name="Detter J.C."/>
            <person name="Bruce D."/>
            <person name="Goodwin L."/>
            <person name="Pitluck S."/>
            <person name="Pati A."/>
            <person name="Liolios K."/>
            <person name="Ivanova N."/>
            <person name="Mavromatis K."/>
            <person name="Mikhailova N."/>
            <person name="Chen A."/>
            <person name="Palaniappan K."/>
            <person name="Land M."/>
            <person name="Hauser L."/>
            <person name="Chang Y.J."/>
            <person name="Jeffries C.D."/>
            <person name="Brettin T."/>
            <person name="Goker M."/>
            <person name="Beck B."/>
            <person name="Bristow J."/>
            <person name="Eisen J.A."/>
            <person name="Markowitz V."/>
            <person name="Hugenholtz P."/>
            <person name="Kyrpides N.C."/>
            <person name="Klenk H.P."/>
            <person name="Chen F."/>
        </authorList>
    </citation>
    <scope>NUCLEOTIDE SEQUENCE [LARGE SCALE GENOMIC DNA]</scope>
    <source>
        <strain evidence="3">ATCC 33386 / NCTC 11300</strain>
    </source>
</reference>
<dbReference type="Gene3D" id="3.40.50.12780">
    <property type="entry name" value="N-terminal domain of ligase-like"/>
    <property type="match status" value="1"/>
</dbReference>
<dbReference type="RefSeq" id="WP_012862699.1">
    <property type="nucleotide sequence ID" value="NC_013517.1"/>
</dbReference>
<dbReference type="SUPFAM" id="SSF56801">
    <property type="entry name" value="Acetyl-CoA synthetase-like"/>
    <property type="match status" value="1"/>
</dbReference>
<dbReference type="Pfam" id="PF00501">
    <property type="entry name" value="AMP-binding"/>
    <property type="match status" value="1"/>
</dbReference>
<reference evidence="3" key="1">
    <citation type="submission" date="2009-09" db="EMBL/GenBank/DDBJ databases">
        <title>The complete chromosome of Sebaldella termitidis ATCC 33386.</title>
        <authorList>
            <consortium name="US DOE Joint Genome Institute (JGI-PGF)"/>
            <person name="Lucas S."/>
            <person name="Copeland A."/>
            <person name="Lapidus A."/>
            <person name="Glavina del Rio T."/>
            <person name="Dalin E."/>
            <person name="Tice H."/>
            <person name="Bruce D."/>
            <person name="Goodwin L."/>
            <person name="Pitluck S."/>
            <person name="Kyrpides N."/>
            <person name="Mavromatis K."/>
            <person name="Ivanova N."/>
            <person name="Mikhailova N."/>
            <person name="Sims D."/>
            <person name="Meincke L."/>
            <person name="Brettin T."/>
            <person name="Detter J.C."/>
            <person name="Han C."/>
            <person name="Larimer F."/>
            <person name="Land M."/>
            <person name="Hauser L."/>
            <person name="Markowitz V."/>
            <person name="Cheng J.F."/>
            <person name="Hugenholtz P."/>
            <person name="Woyke T."/>
            <person name="Wu D."/>
            <person name="Eisen J.A."/>
        </authorList>
    </citation>
    <scope>NUCLEOTIDE SEQUENCE [LARGE SCALE GENOMIC DNA]</scope>
    <source>
        <strain evidence="3">ATCC 33386 / NCTC 11300</strain>
    </source>
</reference>
<sequence>MNNVLSRYIAENINGDMNLSENDMINYNIKKFNETIEQSKKSDFYSKKLKDIKNIKYLKAIENIPFTSEDEIRENYKKMLCVSIGDVERIVHINTSGSTGKSKTIFFSKKDLEYTVNFFRYGLSQFSEKNDKMLILMPFKNENSVGDLVAKAVCQYGVKPLKYGIVKNFDHALESLKISDSIVGDPVQIQALARYMKFHNINIKLKGILTSSDFILKKTVLEIEDAFQCKVYNHYGLTETAYGGAVECDCHSGMHPRENDIYLEIIDPFTGKIVKDGDFGEIVITTFNREAMPLIRYKTGDRGRFLKKRCACSMNLKCLDYISGRIKREKDRFNIYKMDELIFADKTVLDYKFEASADSADISLITFSPESINKNDIEKIIRQNFITDNLNINIKTFLPDKINYSEFHNGKRKIHNI</sequence>
<proteinExistence type="predicted"/>
<dbReference type="KEGG" id="str:Sterm_3276"/>
<protein>
    <submittedName>
        <fullName evidence="2">Coenzyme F390 synthetase-like protein</fullName>
    </submittedName>
</protein>
<dbReference type="SMR" id="D1APT3"/>
<dbReference type="eggNOG" id="COG1541">
    <property type="taxonomic scope" value="Bacteria"/>
</dbReference>
<dbReference type="InterPro" id="IPR000873">
    <property type="entry name" value="AMP-dep_synth/lig_dom"/>
</dbReference>
<evidence type="ECO:0000313" key="3">
    <source>
        <dbReference type="Proteomes" id="UP000000845"/>
    </source>
</evidence>
<gene>
    <name evidence="2" type="ordered locus">Sterm_3276</name>
</gene>
<evidence type="ECO:0000259" key="1">
    <source>
        <dbReference type="Pfam" id="PF00501"/>
    </source>
</evidence>
<dbReference type="PANTHER" id="PTHR36932">
    <property type="entry name" value="CAPSULAR POLYSACCHARIDE BIOSYNTHESIS PROTEIN"/>
    <property type="match status" value="1"/>
</dbReference>
<organism evidence="2 3">
    <name type="scientific">Sebaldella termitidis (strain ATCC 33386 / NCTC 11300)</name>
    <dbReference type="NCBI Taxonomy" id="526218"/>
    <lineage>
        <taxon>Bacteria</taxon>
        <taxon>Fusobacteriati</taxon>
        <taxon>Fusobacteriota</taxon>
        <taxon>Fusobacteriia</taxon>
        <taxon>Fusobacteriales</taxon>
        <taxon>Leptotrichiaceae</taxon>
        <taxon>Sebaldella</taxon>
    </lineage>
</organism>